<dbReference type="Proteomes" id="UP000575469">
    <property type="component" value="Unassembled WGS sequence"/>
</dbReference>
<dbReference type="InterPro" id="IPR003115">
    <property type="entry name" value="ParB_N"/>
</dbReference>
<sequence length="186" mass="20504">MARAIEVWPISRLKPYKKNARTHSPEQIDKIAASIVEFGFNNPILVDESDGIVAGHGRLLALEKLGWTECPVIALTHMTPEQRRAYVIADNQLATLAGWDQDMLASELADLEDEGFDLSLIGFSDKELEELLGEDGGDWEGQGEGEGPGDPEELVAVTVQMTAPQRDRLNLLGGDLWIRRQIDGAR</sequence>
<protein>
    <submittedName>
        <fullName evidence="2">ParB N-terminal domain-containing protein</fullName>
    </submittedName>
</protein>
<dbReference type="Pfam" id="PF02195">
    <property type="entry name" value="ParB_N"/>
    <property type="match status" value="1"/>
</dbReference>
<accession>A0A848NQ38</accession>
<organism evidence="2 3">
    <name type="scientific">Ralstonia insidiosa</name>
    <dbReference type="NCBI Taxonomy" id="190721"/>
    <lineage>
        <taxon>Bacteria</taxon>
        <taxon>Pseudomonadati</taxon>
        <taxon>Pseudomonadota</taxon>
        <taxon>Betaproteobacteria</taxon>
        <taxon>Burkholderiales</taxon>
        <taxon>Burkholderiaceae</taxon>
        <taxon>Ralstonia</taxon>
    </lineage>
</organism>
<comment type="caution">
    <text evidence="2">The sequence shown here is derived from an EMBL/GenBank/DDBJ whole genome shotgun (WGS) entry which is preliminary data.</text>
</comment>
<evidence type="ECO:0000313" key="3">
    <source>
        <dbReference type="Proteomes" id="UP000575469"/>
    </source>
</evidence>
<dbReference type="PANTHER" id="PTHR33375:SF1">
    <property type="entry name" value="CHROMOSOME-PARTITIONING PROTEIN PARB-RELATED"/>
    <property type="match status" value="1"/>
</dbReference>
<dbReference type="AlphaFoldDB" id="A0A848NQ38"/>
<gene>
    <name evidence="2" type="ORF">HGR00_04860</name>
</gene>
<proteinExistence type="predicted"/>
<dbReference type="GO" id="GO:0005694">
    <property type="term" value="C:chromosome"/>
    <property type="evidence" value="ECO:0007669"/>
    <property type="project" value="TreeGrafter"/>
</dbReference>
<name>A0A848NQ38_9RALS</name>
<dbReference type="GO" id="GO:0007059">
    <property type="term" value="P:chromosome segregation"/>
    <property type="evidence" value="ECO:0007669"/>
    <property type="project" value="TreeGrafter"/>
</dbReference>
<dbReference type="InterPro" id="IPR036086">
    <property type="entry name" value="ParB/Sulfiredoxin_sf"/>
</dbReference>
<evidence type="ECO:0000259" key="1">
    <source>
        <dbReference type="SMART" id="SM00470"/>
    </source>
</evidence>
<evidence type="ECO:0000313" key="2">
    <source>
        <dbReference type="EMBL" id="NMV37232.1"/>
    </source>
</evidence>
<dbReference type="CDD" id="cd16403">
    <property type="entry name" value="ParB_N_like_MT"/>
    <property type="match status" value="1"/>
</dbReference>
<dbReference type="Gene3D" id="3.90.1530.10">
    <property type="entry name" value="Conserved hypothetical protein from pyrococcus furiosus pfu- 392566-001, ParB domain"/>
    <property type="match status" value="1"/>
</dbReference>
<reference evidence="2 3" key="1">
    <citation type="submission" date="2020-04" db="EMBL/GenBank/DDBJ databases">
        <title>Ralstonia insidiosa genome sequencing and assembly.</title>
        <authorList>
            <person name="Martins R.C.R."/>
            <person name="Perdigao-Neto L.V."/>
            <person name="Levin A.S.S."/>
            <person name="Costa S.F."/>
        </authorList>
    </citation>
    <scope>NUCLEOTIDE SEQUENCE [LARGE SCALE GENOMIC DNA]</scope>
    <source>
        <strain evidence="2 3">5047</strain>
    </source>
</reference>
<dbReference type="EMBL" id="JABBZM010000003">
    <property type="protein sequence ID" value="NMV37232.1"/>
    <property type="molecule type" value="Genomic_DNA"/>
</dbReference>
<dbReference type="SUPFAM" id="SSF110849">
    <property type="entry name" value="ParB/Sulfiredoxin"/>
    <property type="match status" value="1"/>
</dbReference>
<dbReference type="InterPro" id="IPR050336">
    <property type="entry name" value="Chromosome_partition/occlusion"/>
</dbReference>
<dbReference type="SMART" id="SM00470">
    <property type="entry name" value="ParB"/>
    <property type="match status" value="1"/>
</dbReference>
<dbReference type="PANTHER" id="PTHR33375">
    <property type="entry name" value="CHROMOSOME-PARTITIONING PROTEIN PARB-RELATED"/>
    <property type="match status" value="1"/>
</dbReference>
<feature type="domain" description="ParB-like N-terminal" evidence="1">
    <location>
        <begin position="6"/>
        <end position="92"/>
    </location>
</feature>
<dbReference type="GO" id="GO:0045881">
    <property type="term" value="P:positive regulation of sporulation resulting in formation of a cellular spore"/>
    <property type="evidence" value="ECO:0007669"/>
    <property type="project" value="TreeGrafter"/>
</dbReference>